<evidence type="ECO:0000313" key="2">
    <source>
        <dbReference type="EMBL" id="MDY3562903.1"/>
    </source>
</evidence>
<feature type="domain" description="THIF-type NAD/FAD binding fold" evidence="1">
    <location>
        <begin position="10"/>
        <end position="250"/>
    </location>
</feature>
<dbReference type="RefSeq" id="WP_261189136.1">
    <property type="nucleotide sequence ID" value="NZ_JAXBLV010000224.1"/>
</dbReference>
<organism evidence="2 3">
    <name type="scientific">Gemmata algarum</name>
    <dbReference type="NCBI Taxonomy" id="2975278"/>
    <lineage>
        <taxon>Bacteria</taxon>
        <taxon>Pseudomonadati</taxon>
        <taxon>Planctomycetota</taxon>
        <taxon>Planctomycetia</taxon>
        <taxon>Gemmatales</taxon>
        <taxon>Gemmataceae</taxon>
        <taxon>Gemmata</taxon>
    </lineage>
</organism>
<dbReference type="SUPFAM" id="SSF69572">
    <property type="entry name" value="Activating enzymes of the ubiquitin-like proteins"/>
    <property type="match status" value="1"/>
</dbReference>
<evidence type="ECO:0000313" key="3">
    <source>
        <dbReference type="Proteomes" id="UP001272242"/>
    </source>
</evidence>
<dbReference type="GO" id="GO:0016779">
    <property type="term" value="F:nucleotidyltransferase activity"/>
    <property type="evidence" value="ECO:0007669"/>
    <property type="project" value="UniProtKB-KW"/>
</dbReference>
<reference evidence="3" key="1">
    <citation type="journal article" date="2023" name="Mar. Drugs">
        <title>Gemmata algarum, a Novel Planctomycete Isolated from an Algal Mat, Displays Antimicrobial Activity.</title>
        <authorList>
            <person name="Kumar G."/>
            <person name="Kallscheuer N."/>
            <person name="Kashif M."/>
            <person name="Ahamad S."/>
            <person name="Jagadeeshwari U."/>
            <person name="Pannikurungottu S."/>
            <person name="Haufschild T."/>
            <person name="Kabuu M."/>
            <person name="Sasikala C."/>
            <person name="Jogler C."/>
            <person name="Ramana C."/>
        </authorList>
    </citation>
    <scope>NUCLEOTIDE SEQUENCE [LARGE SCALE GENOMIC DNA]</scope>
    <source>
        <strain evidence="3">JC673</strain>
    </source>
</reference>
<dbReference type="Pfam" id="PF00899">
    <property type="entry name" value="ThiF"/>
    <property type="match status" value="1"/>
</dbReference>
<keyword evidence="3" id="KW-1185">Reference proteome</keyword>
<protein>
    <submittedName>
        <fullName evidence="2">ThiF family adenylyltransferase</fullName>
    </submittedName>
</protein>
<dbReference type="InterPro" id="IPR045886">
    <property type="entry name" value="ThiF/MoeB/HesA"/>
</dbReference>
<sequence>MNDANPLERYSRQMRFPGLGKGGQEKLLASRVTLCGCGALGTVLANTLVRAGVGFVRVIDRDFVEPSNLQRQVLFDESDVTSNLPKAEAAATKLRAINSSVTVEPIVADINRTNIEGFCEGADLILDGSDNFEIRYLINDVAFKHGKPWVYGGAVGSQGMSMTIIPGETPCLRCVFEAAPAPGETGTCETAGVLGPAVAIVASYQAAEAIKLLSGNKAAVNRELLILDVWENTNKRVKVAPLAGRKGQCPCCAKRNFEWLDGAHGTQTTSLCGRNAVQVSHRTKGKLDFAYLAGVLKQSGEVSYNKFLLKFQLVENGDPYEFTVFEDGRAIIKGTDEPDKARTLYAKYVGH</sequence>
<dbReference type="PANTHER" id="PTHR10953">
    <property type="entry name" value="UBIQUITIN-ACTIVATING ENZYME E1"/>
    <property type="match status" value="1"/>
</dbReference>
<name>A0ABU5F929_9BACT</name>
<dbReference type="Proteomes" id="UP001272242">
    <property type="component" value="Unassembled WGS sequence"/>
</dbReference>
<evidence type="ECO:0000259" key="1">
    <source>
        <dbReference type="Pfam" id="PF00899"/>
    </source>
</evidence>
<proteinExistence type="predicted"/>
<accession>A0ABU5F929</accession>
<dbReference type="Gene3D" id="3.40.50.720">
    <property type="entry name" value="NAD(P)-binding Rossmann-like Domain"/>
    <property type="match status" value="1"/>
</dbReference>
<comment type="caution">
    <text evidence="2">The sequence shown here is derived from an EMBL/GenBank/DDBJ whole genome shotgun (WGS) entry which is preliminary data.</text>
</comment>
<dbReference type="CDD" id="cd00757">
    <property type="entry name" value="ThiF_MoeB_HesA_family"/>
    <property type="match status" value="1"/>
</dbReference>
<gene>
    <name evidence="2" type="ORF">R5W23_004384</name>
</gene>
<keyword evidence="2" id="KW-0808">Transferase</keyword>
<dbReference type="EMBL" id="JAXBLV010000224">
    <property type="protein sequence ID" value="MDY3562903.1"/>
    <property type="molecule type" value="Genomic_DNA"/>
</dbReference>
<dbReference type="InterPro" id="IPR035985">
    <property type="entry name" value="Ubiquitin-activating_enz"/>
</dbReference>
<dbReference type="PANTHER" id="PTHR10953:SF102">
    <property type="entry name" value="ADENYLYLTRANSFERASE AND SULFURTRANSFERASE MOCS3"/>
    <property type="match status" value="1"/>
</dbReference>
<keyword evidence="2" id="KW-0548">Nucleotidyltransferase</keyword>
<dbReference type="InterPro" id="IPR000594">
    <property type="entry name" value="ThiF_NAD_FAD-bd"/>
</dbReference>